<dbReference type="RefSeq" id="WP_090101143.1">
    <property type="nucleotide sequence ID" value="NZ_FNIX01000012.1"/>
</dbReference>
<accession>A0A1H0URV9</accession>
<feature type="domain" description="Pyrrolo-quinoline quinone repeat" evidence="2">
    <location>
        <begin position="387"/>
        <end position="496"/>
    </location>
</feature>
<evidence type="ECO:0000256" key="1">
    <source>
        <dbReference type="PROSITE-ProRule" id="PRU00221"/>
    </source>
</evidence>
<keyword evidence="4" id="KW-1185">Reference proteome</keyword>
<evidence type="ECO:0000313" key="3">
    <source>
        <dbReference type="EMBL" id="SDP68823.1"/>
    </source>
</evidence>
<dbReference type="EMBL" id="FNIX01000012">
    <property type="protein sequence ID" value="SDP68823.1"/>
    <property type="molecule type" value="Genomic_DNA"/>
</dbReference>
<dbReference type="Proteomes" id="UP000199691">
    <property type="component" value="Unassembled WGS sequence"/>
</dbReference>
<name>A0A1H0URV9_9PSEU</name>
<dbReference type="Gene3D" id="2.130.10.10">
    <property type="entry name" value="YVTN repeat-like/Quinoprotein amine dehydrogenase"/>
    <property type="match status" value="4"/>
</dbReference>
<dbReference type="InterPro" id="IPR015943">
    <property type="entry name" value="WD40/YVTN_repeat-like_dom_sf"/>
</dbReference>
<keyword evidence="1" id="KW-0853">WD repeat</keyword>
<evidence type="ECO:0000259" key="2">
    <source>
        <dbReference type="Pfam" id="PF13360"/>
    </source>
</evidence>
<dbReference type="PROSITE" id="PS50082">
    <property type="entry name" value="WD_REPEATS_2"/>
    <property type="match status" value="1"/>
</dbReference>
<organism evidence="3 4">
    <name type="scientific">Lentzea jiangxiensis</name>
    <dbReference type="NCBI Taxonomy" id="641025"/>
    <lineage>
        <taxon>Bacteria</taxon>
        <taxon>Bacillati</taxon>
        <taxon>Actinomycetota</taxon>
        <taxon>Actinomycetes</taxon>
        <taxon>Pseudonocardiales</taxon>
        <taxon>Pseudonocardiaceae</taxon>
        <taxon>Lentzea</taxon>
    </lineage>
</organism>
<dbReference type="InterPro" id="IPR011047">
    <property type="entry name" value="Quinoprotein_ADH-like_sf"/>
</dbReference>
<dbReference type="InterPro" id="IPR011044">
    <property type="entry name" value="Quino_amine_DH_bsu"/>
</dbReference>
<dbReference type="Pfam" id="PF00400">
    <property type="entry name" value="WD40"/>
    <property type="match status" value="3"/>
</dbReference>
<evidence type="ECO:0000313" key="4">
    <source>
        <dbReference type="Proteomes" id="UP000199691"/>
    </source>
</evidence>
<feature type="repeat" description="WD" evidence="1">
    <location>
        <begin position="566"/>
        <end position="599"/>
    </location>
</feature>
<dbReference type="InterPro" id="IPR001680">
    <property type="entry name" value="WD40_rpt"/>
</dbReference>
<dbReference type="PANTHER" id="PTHR19879">
    <property type="entry name" value="TRANSCRIPTION INITIATION FACTOR TFIID"/>
    <property type="match status" value="1"/>
</dbReference>
<dbReference type="PROSITE" id="PS50294">
    <property type="entry name" value="WD_REPEATS_REGION"/>
    <property type="match status" value="1"/>
</dbReference>
<dbReference type="OrthoDB" id="3683627at2"/>
<dbReference type="SUPFAM" id="SSF50969">
    <property type="entry name" value="YVTN repeat-like/Quinoprotein amine dehydrogenase"/>
    <property type="match status" value="1"/>
</dbReference>
<reference evidence="4" key="1">
    <citation type="submission" date="2016-10" db="EMBL/GenBank/DDBJ databases">
        <authorList>
            <person name="Varghese N."/>
            <person name="Submissions S."/>
        </authorList>
    </citation>
    <scope>NUCLEOTIDE SEQUENCE [LARGE SCALE GENOMIC DNA]</scope>
    <source>
        <strain evidence="4">CGMCC 4.6609</strain>
    </source>
</reference>
<protein>
    <submittedName>
        <fullName evidence="3">WD domain-containing protein, G-beta repeat-containing protein</fullName>
    </submittedName>
</protein>
<dbReference type="InterPro" id="IPR002372">
    <property type="entry name" value="PQQ_rpt_dom"/>
</dbReference>
<sequence length="684" mass="70762">MTAVAVVRSETTLPFQVGVIAWHPSNQWLAAGASRLPGAHSPVGGLARVDAATGLVRWHLPGEHLVTSMAVRADGRLAAALQRSSESAGRVKVLAGATGGTLFDAAGLGEVRYSPDGRFLVHENSSARTVLVDAATGQLVRDVGDGVAMAAFSSDSATLAVAEGSRLLLWDLTTGTLLSTTPLTAMPMDMSFRDAGNRLVLCRGAKTTVVDGRTGTVVATTTLDLPLQVLDSIRPRRISPDGHVIAALVARGVVGCRVDDGQRLFFSEFGTGDFRFTGPLEFSPTGDHVAIDRGFGVAPDQPRHGVAVLDTRNGAVLWQDVRDDVSAVAHSPDGTQLAAAGRGASGNGFVRIYHARQLELSRRRVRGRVFHVAAGAGRIAAADDASTATTVDCVTGAVLAQRSHTGKLTAIAMSDDGRHVVTGSTARLVHLFTADKGVPVWAARLGGAVNGVAIGGERIAVAGADRTTRLYPRDAGADPEQQSPLWTATHPQPVTAVALGAHRVATACNDRVTRILDIRDGAELHRISHPNGKATGIAFSGDLLAVGVTDGTARVVDATTGATRLHVTHPSDIVAVAISADGALLATAGAEPAVRLWHVGGTGQPLRTLPQAGPVTALSFHPADRSLAIATEAGVVSIVDANGVPLGHSAHPAAVRHLVHSADGRVLATACDDEHVRAFTTIPL</sequence>
<proteinExistence type="predicted"/>
<dbReference type="STRING" id="641025.SAMN05421507_112203"/>
<dbReference type="AlphaFoldDB" id="A0A1H0URV9"/>
<gene>
    <name evidence="3" type="ORF">SAMN05421507_112203</name>
</gene>
<dbReference type="SUPFAM" id="SSF50998">
    <property type="entry name" value="Quinoprotein alcohol dehydrogenase-like"/>
    <property type="match status" value="1"/>
</dbReference>
<dbReference type="PANTHER" id="PTHR19879:SF9">
    <property type="entry name" value="TRANSCRIPTION INITIATION FACTOR TFIID SUBUNIT 5"/>
    <property type="match status" value="1"/>
</dbReference>
<dbReference type="Pfam" id="PF13360">
    <property type="entry name" value="PQQ_2"/>
    <property type="match status" value="1"/>
</dbReference>
<dbReference type="SMART" id="SM00320">
    <property type="entry name" value="WD40"/>
    <property type="match status" value="9"/>
</dbReference>